<keyword evidence="3" id="KW-0804">Transcription</keyword>
<feature type="compositionally biased region" description="Polar residues" evidence="5">
    <location>
        <begin position="202"/>
        <end position="221"/>
    </location>
</feature>
<dbReference type="PANTHER" id="PTHR33572">
    <property type="entry name" value="SPORE DEVELOPMENT REGULATOR VOSA"/>
    <property type="match status" value="1"/>
</dbReference>
<evidence type="ECO:0000256" key="3">
    <source>
        <dbReference type="ARBA" id="ARBA00023163"/>
    </source>
</evidence>
<evidence type="ECO:0000313" key="7">
    <source>
        <dbReference type="EMBL" id="CAG8662792.1"/>
    </source>
</evidence>
<evidence type="ECO:0000256" key="1">
    <source>
        <dbReference type="ARBA" id="ARBA00004123"/>
    </source>
</evidence>
<keyword evidence="8" id="KW-1185">Reference proteome</keyword>
<dbReference type="OrthoDB" id="3056235at2759"/>
<dbReference type="GO" id="GO:0005634">
    <property type="term" value="C:nucleus"/>
    <property type="evidence" value="ECO:0007669"/>
    <property type="project" value="UniProtKB-SubCell"/>
</dbReference>
<dbReference type="Proteomes" id="UP000789759">
    <property type="component" value="Unassembled WGS sequence"/>
</dbReference>
<evidence type="ECO:0000256" key="5">
    <source>
        <dbReference type="SAM" id="MobiDB-lite"/>
    </source>
</evidence>
<comment type="caution">
    <text evidence="7">The sequence shown here is derived from an EMBL/GenBank/DDBJ whole genome shotgun (WGS) entry which is preliminary data.</text>
</comment>
<dbReference type="InterPro" id="IPR021740">
    <property type="entry name" value="Velvet"/>
</dbReference>
<organism evidence="7 8">
    <name type="scientific">Cetraspora pellucida</name>
    <dbReference type="NCBI Taxonomy" id="1433469"/>
    <lineage>
        <taxon>Eukaryota</taxon>
        <taxon>Fungi</taxon>
        <taxon>Fungi incertae sedis</taxon>
        <taxon>Mucoromycota</taxon>
        <taxon>Glomeromycotina</taxon>
        <taxon>Glomeromycetes</taxon>
        <taxon>Diversisporales</taxon>
        <taxon>Gigasporaceae</taxon>
        <taxon>Cetraspora</taxon>
    </lineage>
</organism>
<dbReference type="PANTHER" id="PTHR33572:SF3">
    <property type="entry name" value="VELVET COMPLEX SUBUNIT B"/>
    <property type="match status" value="1"/>
</dbReference>
<keyword evidence="2" id="KW-0805">Transcription regulation</keyword>
<dbReference type="EMBL" id="CAJVQA010007846">
    <property type="protein sequence ID" value="CAG8662792.1"/>
    <property type="molecule type" value="Genomic_DNA"/>
</dbReference>
<keyword evidence="4" id="KW-0539">Nucleus</keyword>
<dbReference type="AlphaFoldDB" id="A0A9N9E503"/>
<reference evidence="7" key="1">
    <citation type="submission" date="2021-06" db="EMBL/GenBank/DDBJ databases">
        <authorList>
            <person name="Kallberg Y."/>
            <person name="Tangrot J."/>
            <person name="Rosling A."/>
        </authorList>
    </citation>
    <scope>NUCLEOTIDE SEQUENCE</scope>
    <source>
        <strain evidence="7">FL966</strain>
    </source>
</reference>
<gene>
    <name evidence="7" type="ORF">CPELLU_LOCUS9884</name>
</gene>
<proteinExistence type="predicted"/>
<evidence type="ECO:0000259" key="6">
    <source>
        <dbReference type="PROSITE" id="PS51821"/>
    </source>
</evidence>
<evidence type="ECO:0000313" key="8">
    <source>
        <dbReference type="Proteomes" id="UP000789759"/>
    </source>
</evidence>
<protein>
    <submittedName>
        <fullName evidence="7">8564_t:CDS:1</fullName>
    </submittedName>
</protein>
<dbReference type="PROSITE" id="PS51821">
    <property type="entry name" value="VELVET"/>
    <property type="match status" value="1"/>
</dbReference>
<name>A0A9N9E503_9GLOM</name>
<sequence length="268" mass="30020">MEIIVERIIKIEQSKRYQLQVVQEPIRARMCGFGDKDRRPIDPPPVIKLLVSTADGTPVSESSIDHTTMIVLAGLWSEDCKEDRSLVINPSSIPAHSSGSNSSIMSLNAPLSTRNLVGQSTSSAYVLNDHMNQLGIFFIFHDLSVRTEAAEVYSSSFRAYFAKKFPGMTESTALSKAFAKQGIKIPIRKESRYRRASDDLPDQTNEIATPSTSYTASNNAPNDIESDDQDDVIVEKQEPSEDYIDVLSDTAHEDNKEYLIEKWQRMPK</sequence>
<accession>A0A9N9E503</accession>
<dbReference type="InterPro" id="IPR038491">
    <property type="entry name" value="Velvet_dom_sf"/>
</dbReference>
<dbReference type="Gene3D" id="2.60.40.3960">
    <property type="entry name" value="Velvet domain"/>
    <property type="match status" value="1"/>
</dbReference>
<evidence type="ECO:0000256" key="4">
    <source>
        <dbReference type="ARBA" id="ARBA00023242"/>
    </source>
</evidence>
<comment type="subcellular location">
    <subcellularLocation>
        <location evidence="1">Nucleus</location>
    </subcellularLocation>
</comment>
<feature type="region of interest" description="Disordered" evidence="5">
    <location>
        <begin position="193"/>
        <end position="239"/>
    </location>
</feature>
<dbReference type="Pfam" id="PF11754">
    <property type="entry name" value="Velvet"/>
    <property type="match status" value="2"/>
</dbReference>
<evidence type="ECO:0000256" key="2">
    <source>
        <dbReference type="ARBA" id="ARBA00023015"/>
    </source>
</evidence>
<feature type="domain" description="Velvet" evidence="6">
    <location>
        <begin position="12"/>
        <end position="188"/>
    </location>
</feature>
<dbReference type="InterPro" id="IPR037525">
    <property type="entry name" value="Velvet_dom"/>
</dbReference>